<feature type="non-terminal residue" evidence="3">
    <location>
        <position position="79"/>
    </location>
</feature>
<reference evidence="3 4" key="1">
    <citation type="submission" date="2014-11" db="EMBL/GenBank/DDBJ databases">
        <title>A Rickettsiales Symbiont of Amoebae With Ancient Features.</title>
        <authorList>
            <person name="Schulz F."/>
            <person name="Martijn J."/>
            <person name="Wascher F."/>
            <person name="Kostanjsek R."/>
            <person name="Ettema T.J."/>
            <person name="Horn M."/>
        </authorList>
    </citation>
    <scope>NUCLEOTIDE SEQUENCE [LARGE SCALE GENOMIC DNA]</scope>
    <source>
        <strain evidence="3 4">UWC36</strain>
    </source>
</reference>
<organism evidence="3 4">
    <name type="scientific">Candidatus Jidaibacter acanthamoebae</name>
    <dbReference type="NCBI Taxonomy" id="86105"/>
    <lineage>
        <taxon>Bacteria</taxon>
        <taxon>Pseudomonadati</taxon>
        <taxon>Pseudomonadota</taxon>
        <taxon>Alphaproteobacteria</taxon>
        <taxon>Rickettsiales</taxon>
        <taxon>Candidatus Midichloriaceae</taxon>
        <taxon>Candidatus Jidaibacter</taxon>
    </lineage>
</organism>
<sequence>PFDSRSRGWSILEEVEHELEFDTIAQALVGNDEKKHGEFWSIGAKTIMSELMKKAYREKRFSIKDLISELFSINVSDLH</sequence>
<dbReference type="EMBL" id="JSWE01000107">
    <property type="protein sequence ID" value="KIE05199.1"/>
    <property type="molecule type" value="Genomic_DNA"/>
</dbReference>
<evidence type="ECO:0000313" key="3">
    <source>
        <dbReference type="EMBL" id="KIE05199.1"/>
    </source>
</evidence>
<feature type="non-terminal residue" evidence="3">
    <location>
        <position position="1"/>
    </location>
</feature>
<feature type="domain" description="Type IV secretion system coupling protein TraD DNA-binding" evidence="1">
    <location>
        <begin position="1"/>
        <end position="79"/>
    </location>
</feature>
<proteinExistence type="predicted"/>
<gene>
    <name evidence="3" type="ORF">NF27_EG00010</name>
    <name evidence="2" type="ORF">NF27_HR00010</name>
</gene>
<accession>A0A0C1QI80</accession>
<name>A0A0C1QI80_9RICK</name>
<dbReference type="RefSeq" id="WP_039456711.1">
    <property type="nucleotide sequence ID" value="NZ_JSWE01000107.1"/>
</dbReference>
<protein>
    <recommendedName>
        <fullName evidence="1">Type IV secretion system coupling protein TraD DNA-binding domain-containing protein</fullName>
    </recommendedName>
</protein>
<keyword evidence="4" id="KW-1185">Reference proteome</keyword>
<evidence type="ECO:0000313" key="2">
    <source>
        <dbReference type="EMBL" id="KIE04462.1"/>
    </source>
</evidence>
<dbReference type="EMBL" id="JSWE01000185">
    <property type="protein sequence ID" value="KIE04462.1"/>
    <property type="molecule type" value="Genomic_DNA"/>
</dbReference>
<dbReference type="InterPro" id="IPR019476">
    <property type="entry name" value="T4SS_TraD_DNA-bd"/>
</dbReference>
<evidence type="ECO:0000313" key="4">
    <source>
        <dbReference type="Proteomes" id="UP000031258"/>
    </source>
</evidence>
<dbReference type="Pfam" id="PF10412">
    <property type="entry name" value="TrwB_AAD_bind"/>
    <property type="match status" value="1"/>
</dbReference>
<comment type="caution">
    <text evidence="3">The sequence shown here is derived from an EMBL/GenBank/DDBJ whole genome shotgun (WGS) entry which is preliminary data.</text>
</comment>
<dbReference type="AlphaFoldDB" id="A0A0C1QI80"/>
<dbReference type="Proteomes" id="UP000031258">
    <property type="component" value="Unassembled WGS sequence"/>
</dbReference>
<evidence type="ECO:0000259" key="1">
    <source>
        <dbReference type="Pfam" id="PF10412"/>
    </source>
</evidence>
<dbReference type="Gene3D" id="1.10.8.80">
    <property type="entry name" value="Magnesium chelatase subunit I, C-Terminal domain"/>
    <property type="match status" value="1"/>
</dbReference>